<comment type="caution">
    <text evidence="10">The sequence shown here is derived from an EMBL/GenBank/DDBJ whole genome shotgun (WGS) entry which is preliminary data.</text>
</comment>
<evidence type="ECO:0000256" key="3">
    <source>
        <dbReference type="ARBA" id="ARBA00022723"/>
    </source>
</evidence>
<feature type="binding site" evidence="8">
    <location>
        <position position="83"/>
    </location>
    <ligand>
        <name>Zn(2+)</name>
        <dbReference type="ChEBI" id="CHEBI:29105"/>
    </ligand>
</feature>
<dbReference type="EMBL" id="JAFCMP010000113">
    <property type="protein sequence ID" value="KAG5186032.1"/>
    <property type="molecule type" value="Genomic_DNA"/>
</dbReference>
<feature type="region of interest" description="Disordered" evidence="9">
    <location>
        <begin position="222"/>
        <end position="244"/>
    </location>
</feature>
<dbReference type="PANTHER" id="PTHR12111">
    <property type="entry name" value="SPLICING FACTOR YJU2"/>
    <property type="match status" value="1"/>
</dbReference>
<feature type="region of interest" description="Disordered" evidence="9">
    <location>
        <begin position="275"/>
        <end position="350"/>
    </location>
</feature>
<feature type="binding site" evidence="8">
    <location>
        <position position="80"/>
    </location>
    <ligand>
        <name>Zn(2+)</name>
        <dbReference type="ChEBI" id="CHEBI:29105"/>
    </ligand>
</feature>
<dbReference type="Pfam" id="PF04502">
    <property type="entry name" value="Saf4_Yju2"/>
    <property type="match status" value="1"/>
</dbReference>
<evidence type="ECO:0000256" key="2">
    <source>
        <dbReference type="ARBA" id="ARBA00022664"/>
    </source>
</evidence>
<keyword evidence="5 8" id="KW-0862">Zinc</keyword>
<sequence length="350" mass="37179">MGERKVLNKYFPPDFDPSKIPRMRRGKNHQVEVRMMLPFTIQCTVCSEFMYRGKKFNSKKEDCEGEDYKGIRKFRFYIKCITCNQEITFKTDPEHADYELEVGATRNFESWRETEAAETKAVAARAAEDKNDPMKALENRTLDSKIEMDILDALDEIRAVNKRHERVDTAAILESRARSQQQQDAAAALGGGSSGGGGGADDDEALIKSIKFGARTAGAAAVRRLSDSEGSGDEVGAGGKGGGMAAPVRLAAAAAGSDAAAAAVAAAAPVVIVKKRRKEDKVDKGEKKKKKKRAENGGSKEVLNAQNGGKEGESQVVQHADAQGGGDGSEGSGGGGLGGLLGAYGSDDSS</sequence>
<dbReference type="GO" id="GO:0000349">
    <property type="term" value="P:generation of catalytic spliceosome for first transesterification step"/>
    <property type="evidence" value="ECO:0007669"/>
    <property type="project" value="UniProtKB-UniRule"/>
</dbReference>
<comment type="similarity">
    <text evidence="8">Belongs to the CWC16 family. YJU2 subfamily.</text>
</comment>
<dbReference type="GO" id="GO:0071006">
    <property type="term" value="C:U2-type catalytic step 1 spliceosome"/>
    <property type="evidence" value="ECO:0007669"/>
    <property type="project" value="UniProtKB-UniRule"/>
</dbReference>
<evidence type="ECO:0000256" key="7">
    <source>
        <dbReference type="ARBA" id="ARBA00023242"/>
    </source>
</evidence>
<keyword evidence="2" id="KW-0507">mRNA processing</keyword>
<reference evidence="10" key="1">
    <citation type="submission" date="2021-02" db="EMBL/GenBank/DDBJ databases">
        <title>First Annotated Genome of the Yellow-green Alga Tribonema minus.</title>
        <authorList>
            <person name="Mahan K.M."/>
        </authorList>
    </citation>
    <scope>NUCLEOTIDE SEQUENCE</scope>
    <source>
        <strain evidence="10">UTEX B ZZ1240</strain>
    </source>
</reference>
<dbReference type="Proteomes" id="UP000664859">
    <property type="component" value="Unassembled WGS sequence"/>
</dbReference>
<evidence type="ECO:0000313" key="10">
    <source>
        <dbReference type="EMBL" id="KAG5186032.1"/>
    </source>
</evidence>
<evidence type="ECO:0000256" key="5">
    <source>
        <dbReference type="ARBA" id="ARBA00022833"/>
    </source>
</evidence>
<accession>A0A835Z1Z4</accession>
<protein>
    <recommendedName>
        <fullName evidence="8">Splicing factor YJU2</fullName>
    </recommendedName>
</protein>
<feature type="compositionally biased region" description="Gly residues" evidence="9">
    <location>
        <begin position="189"/>
        <end position="199"/>
    </location>
</feature>
<name>A0A835Z1Z4_9STRA</name>
<keyword evidence="3 8" id="KW-0479">Metal-binding</keyword>
<feature type="binding site" evidence="8">
    <location>
        <position position="46"/>
    </location>
    <ligand>
        <name>Zn(2+)</name>
        <dbReference type="ChEBI" id="CHEBI:29105"/>
    </ligand>
</feature>
<organism evidence="10 11">
    <name type="scientific">Tribonema minus</name>
    <dbReference type="NCBI Taxonomy" id="303371"/>
    <lineage>
        <taxon>Eukaryota</taxon>
        <taxon>Sar</taxon>
        <taxon>Stramenopiles</taxon>
        <taxon>Ochrophyta</taxon>
        <taxon>PX clade</taxon>
        <taxon>Xanthophyceae</taxon>
        <taxon>Tribonematales</taxon>
        <taxon>Tribonemataceae</taxon>
        <taxon>Tribonema</taxon>
    </lineage>
</organism>
<evidence type="ECO:0000256" key="9">
    <source>
        <dbReference type="SAM" id="MobiDB-lite"/>
    </source>
</evidence>
<evidence type="ECO:0000256" key="8">
    <source>
        <dbReference type="HAMAP-Rule" id="MF_03226"/>
    </source>
</evidence>
<evidence type="ECO:0000256" key="1">
    <source>
        <dbReference type="ARBA" id="ARBA00004123"/>
    </source>
</evidence>
<comment type="subcellular location">
    <subcellularLocation>
        <location evidence="1 8">Nucleus</location>
    </subcellularLocation>
</comment>
<comment type="function">
    <text evidence="8">Part of the spliceosome which catalyzes two sequential transesterification reactions, first the excision of the non-coding intron from pre-mRNA and then the ligation of the coding exons to form the mature mRNA. Plays a role in stabilizing the structure of the spliceosome catalytic core and docking of the branch helix into the active site, producing 5'-exon and lariat intron-3'-intermediates.</text>
</comment>
<dbReference type="AlphaFoldDB" id="A0A835Z1Z4"/>
<keyword evidence="11" id="KW-1185">Reference proteome</keyword>
<dbReference type="InterPro" id="IPR043701">
    <property type="entry name" value="Yju2"/>
</dbReference>
<feature type="region of interest" description="Disordered" evidence="9">
    <location>
        <begin position="176"/>
        <end position="202"/>
    </location>
</feature>
<dbReference type="HAMAP" id="MF_03226">
    <property type="entry name" value="YJU2"/>
    <property type="match status" value="1"/>
</dbReference>
<dbReference type="OrthoDB" id="674963at2759"/>
<proteinExistence type="inferred from homology"/>
<dbReference type="GO" id="GO:0046872">
    <property type="term" value="F:metal ion binding"/>
    <property type="evidence" value="ECO:0007669"/>
    <property type="project" value="UniProtKB-KW"/>
</dbReference>
<evidence type="ECO:0000256" key="6">
    <source>
        <dbReference type="ARBA" id="ARBA00023187"/>
    </source>
</evidence>
<gene>
    <name evidence="10" type="ORF">JKP88DRAFT_269605</name>
</gene>
<feature type="compositionally biased region" description="Low complexity" evidence="9">
    <location>
        <begin position="178"/>
        <end position="188"/>
    </location>
</feature>
<comment type="subunit">
    <text evidence="8">Component of the spliceosome. Present in the activated B complex, the catalytically activated B* complex which catalyzes the branching, the catalytic step 1 C complex catalyzing the exon ligation, and the postcatalytic P complex containing the ligated exons (mRNA) and the excised lariat intron.</text>
</comment>
<feature type="binding site" evidence="8">
    <location>
        <position position="43"/>
    </location>
    <ligand>
        <name>Zn(2+)</name>
        <dbReference type="ChEBI" id="CHEBI:29105"/>
    </ligand>
</feature>
<keyword evidence="4 8" id="KW-0747">Spliceosome</keyword>
<dbReference type="PANTHER" id="PTHR12111:SF1">
    <property type="entry name" value="SPLICING FACTOR YJU2"/>
    <property type="match status" value="1"/>
</dbReference>
<keyword evidence="6" id="KW-0508">mRNA splicing</keyword>
<dbReference type="InterPro" id="IPR007590">
    <property type="entry name" value="Saf4/Yju2"/>
</dbReference>
<feature type="compositionally biased region" description="Gly residues" evidence="9">
    <location>
        <begin position="323"/>
        <end position="342"/>
    </location>
</feature>
<keyword evidence="7 8" id="KW-0539">Nucleus</keyword>
<feature type="compositionally biased region" description="Gly residues" evidence="9">
    <location>
        <begin position="233"/>
        <end position="244"/>
    </location>
</feature>
<evidence type="ECO:0000256" key="4">
    <source>
        <dbReference type="ARBA" id="ARBA00022728"/>
    </source>
</evidence>
<evidence type="ECO:0000313" key="11">
    <source>
        <dbReference type="Proteomes" id="UP000664859"/>
    </source>
</evidence>